<protein>
    <recommendedName>
        <fullName evidence="4">Transposase</fullName>
    </recommendedName>
</protein>
<evidence type="ECO:0000256" key="1">
    <source>
        <dbReference type="SAM" id="Coils"/>
    </source>
</evidence>
<comment type="caution">
    <text evidence="2">The sequence shown here is derived from an EMBL/GenBank/DDBJ whole genome shotgun (WGS) entry which is preliminary data.</text>
</comment>
<evidence type="ECO:0000313" key="3">
    <source>
        <dbReference type="Proteomes" id="UP001141961"/>
    </source>
</evidence>
<reference evidence="2" key="2">
    <citation type="submission" date="2022-10" db="EMBL/GenBank/DDBJ databases">
        <authorList>
            <person name="Kostovova I."/>
            <person name="Moravkova M."/>
            <person name="Pechar R."/>
        </authorList>
    </citation>
    <scope>NUCLEOTIDE SEQUENCE</scope>
    <source>
        <strain evidence="2">M597B</strain>
    </source>
</reference>
<evidence type="ECO:0008006" key="4">
    <source>
        <dbReference type="Google" id="ProtNLM"/>
    </source>
</evidence>
<feature type="coiled-coil region" evidence="1">
    <location>
        <begin position="16"/>
        <end position="43"/>
    </location>
</feature>
<dbReference type="AlphaFoldDB" id="A0AAW6BAY8"/>
<gene>
    <name evidence="2" type="ORF">ODV14_07390</name>
</gene>
<reference evidence="2" key="1">
    <citation type="journal article" date="2022" name="Microorganisms">
        <title>Antibiotic Susceptibility, Resistance Gene Determinants and Corresponding Genomic Regions in Lactobacillus amylovorus Isolates Derived from Wild Boars and Domestic Pigs.</title>
        <authorList>
            <person name="Moravkova M."/>
            <person name="Kostovova I."/>
            <person name="Kavanova K."/>
            <person name="Pechar R."/>
            <person name="Stanek S."/>
            <person name="Brychta A."/>
            <person name="Zeman M."/>
            <person name="Kubasova T."/>
        </authorList>
    </citation>
    <scope>NUCLEOTIDE SEQUENCE</scope>
    <source>
        <strain evidence="2">M597B</strain>
    </source>
</reference>
<dbReference type="EMBL" id="JAOTHD010000021">
    <property type="protein sequence ID" value="MDB6247142.1"/>
    <property type="molecule type" value="Genomic_DNA"/>
</dbReference>
<accession>A0AAW6BAY8</accession>
<name>A0AAW6BAY8_LACAM</name>
<evidence type="ECO:0000313" key="2">
    <source>
        <dbReference type="EMBL" id="MDB6247142.1"/>
    </source>
</evidence>
<proteinExistence type="predicted"/>
<dbReference type="Proteomes" id="UP001141961">
    <property type="component" value="Unassembled WGS sequence"/>
</dbReference>
<keyword evidence="1" id="KW-0175">Coiled coil</keyword>
<sequence length="59" mass="6784">MNTLEQFVANDLGTIVANQSMKIARLQKENLELRAQLAEYERKGKKVNKIEPTSHNTRN</sequence>
<organism evidence="2 3">
    <name type="scientific">Lactobacillus amylovorus</name>
    <dbReference type="NCBI Taxonomy" id="1604"/>
    <lineage>
        <taxon>Bacteria</taxon>
        <taxon>Bacillati</taxon>
        <taxon>Bacillota</taxon>
        <taxon>Bacilli</taxon>
        <taxon>Lactobacillales</taxon>
        <taxon>Lactobacillaceae</taxon>
        <taxon>Lactobacillus</taxon>
    </lineage>
</organism>
<dbReference type="RefSeq" id="WP_271326655.1">
    <property type="nucleotide sequence ID" value="NZ_JAOTHC010000001.1"/>
</dbReference>